<protein>
    <recommendedName>
        <fullName evidence="5">PNPLA domain-containing protein</fullName>
    </recommendedName>
</protein>
<gene>
    <name evidence="6" type="ORF">M408DRAFT_28205</name>
</gene>
<dbReference type="Proteomes" id="UP000054097">
    <property type="component" value="Unassembled WGS sequence"/>
</dbReference>
<sequence length="402" mass="44385">MPPKNNLKLVSLDGGGVRGFSQLEILRNIMHRLNWDMEIDGSDTRTLPCEHFDLISGSGTGGLIAILLTTLRMSVEEASDEFCTITEEVYKQDGLLPSERTDRLRRCMEDLMTRRGFPIHMKLMDETQTDGCAGFVVVSLRSNIETKVCLRTYPIRNQPSSTITAIEAVLASCATQPGFAPVSFGERYRKREYVGAGFGANNPVREVIEEAYSLFGGSSTVASLLSLGTGHPGIISWPSDGGDLDIYKVMRDIMNDCEQRAQEMEARMGRVGIYSRFSVEQGMQNGRPGQAADPEWITTQTEGYLNGHDSCNKLDSFMRNVGDKSGFIDLDQLKHVGGSDKSSQLASSVEKSLGILISNQDDALIEKLKPADLECGSHIPECLEGTRQDILKIIDAEIRHRH</sequence>
<accession>A0A0C2W9M8</accession>
<organism evidence="6 7">
    <name type="scientific">Serendipita vermifera MAFF 305830</name>
    <dbReference type="NCBI Taxonomy" id="933852"/>
    <lineage>
        <taxon>Eukaryota</taxon>
        <taxon>Fungi</taxon>
        <taxon>Dikarya</taxon>
        <taxon>Basidiomycota</taxon>
        <taxon>Agaricomycotina</taxon>
        <taxon>Agaricomycetes</taxon>
        <taxon>Sebacinales</taxon>
        <taxon>Serendipitaceae</taxon>
        <taxon>Serendipita</taxon>
    </lineage>
</organism>
<comment type="caution">
    <text evidence="4">Lacks conserved residue(s) required for the propagation of feature annotation.</text>
</comment>
<dbReference type="PROSITE" id="PS51635">
    <property type="entry name" value="PNPLA"/>
    <property type="match status" value="1"/>
</dbReference>
<name>A0A0C2W9M8_SERVB</name>
<evidence type="ECO:0000256" key="3">
    <source>
        <dbReference type="ARBA" id="ARBA00023098"/>
    </source>
</evidence>
<dbReference type="PANTHER" id="PTHR24185:SF1">
    <property type="entry name" value="CALCIUM-INDEPENDENT PHOSPHOLIPASE A2-GAMMA"/>
    <property type="match status" value="1"/>
</dbReference>
<evidence type="ECO:0000313" key="7">
    <source>
        <dbReference type="Proteomes" id="UP000054097"/>
    </source>
</evidence>
<dbReference type="GO" id="GO:0019369">
    <property type="term" value="P:arachidonate metabolic process"/>
    <property type="evidence" value="ECO:0007669"/>
    <property type="project" value="TreeGrafter"/>
</dbReference>
<reference evidence="6 7" key="1">
    <citation type="submission" date="2014-04" db="EMBL/GenBank/DDBJ databases">
        <authorList>
            <consortium name="DOE Joint Genome Institute"/>
            <person name="Kuo A."/>
            <person name="Zuccaro A."/>
            <person name="Kohler A."/>
            <person name="Nagy L.G."/>
            <person name="Floudas D."/>
            <person name="Copeland A."/>
            <person name="Barry K.W."/>
            <person name="Cichocki N."/>
            <person name="Veneault-Fourrey C."/>
            <person name="LaButti K."/>
            <person name="Lindquist E.A."/>
            <person name="Lipzen A."/>
            <person name="Lundell T."/>
            <person name="Morin E."/>
            <person name="Murat C."/>
            <person name="Sun H."/>
            <person name="Tunlid A."/>
            <person name="Henrissat B."/>
            <person name="Grigoriev I.V."/>
            <person name="Hibbett D.S."/>
            <person name="Martin F."/>
            <person name="Nordberg H.P."/>
            <person name="Cantor M.N."/>
            <person name="Hua S.X."/>
        </authorList>
    </citation>
    <scope>NUCLEOTIDE SEQUENCE [LARGE SCALE GENOMIC DNA]</scope>
    <source>
        <strain evidence="6 7">MAFF 305830</strain>
    </source>
</reference>
<keyword evidence="3" id="KW-0443">Lipid metabolism</keyword>
<reference evidence="7" key="2">
    <citation type="submission" date="2015-01" db="EMBL/GenBank/DDBJ databases">
        <title>Evolutionary Origins and Diversification of the Mycorrhizal Mutualists.</title>
        <authorList>
            <consortium name="DOE Joint Genome Institute"/>
            <consortium name="Mycorrhizal Genomics Consortium"/>
            <person name="Kohler A."/>
            <person name="Kuo A."/>
            <person name="Nagy L.G."/>
            <person name="Floudas D."/>
            <person name="Copeland A."/>
            <person name="Barry K.W."/>
            <person name="Cichocki N."/>
            <person name="Veneault-Fourrey C."/>
            <person name="LaButti K."/>
            <person name="Lindquist E.A."/>
            <person name="Lipzen A."/>
            <person name="Lundell T."/>
            <person name="Morin E."/>
            <person name="Murat C."/>
            <person name="Riley R."/>
            <person name="Ohm R."/>
            <person name="Sun H."/>
            <person name="Tunlid A."/>
            <person name="Henrissat B."/>
            <person name="Grigoriev I.V."/>
            <person name="Hibbett D.S."/>
            <person name="Martin F."/>
        </authorList>
    </citation>
    <scope>NUCLEOTIDE SEQUENCE [LARGE SCALE GENOMIC DNA]</scope>
    <source>
        <strain evidence="7">MAFF 305830</strain>
    </source>
</reference>
<evidence type="ECO:0000313" key="6">
    <source>
        <dbReference type="EMBL" id="KIM23093.1"/>
    </source>
</evidence>
<dbReference type="OrthoDB" id="630895at2759"/>
<dbReference type="PANTHER" id="PTHR24185">
    <property type="entry name" value="CALCIUM-INDEPENDENT PHOSPHOLIPASE A2-GAMMA"/>
    <property type="match status" value="1"/>
</dbReference>
<evidence type="ECO:0000256" key="1">
    <source>
        <dbReference type="ARBA" id="ARBA00022801"/>
    </source>
</evidence>
<evidence type="ECO:0000256" key="2">
    <source>
        <dbReference type="ARBA" id="ARBA00022963"/>
    </source>
</evidence>
<feature type="domain" description="PNPLA" evidence="5">
    <location>
        <begin position="10"/>
        <end position="208"/>
    </location>
</feature>
<dbReference type="InterPro" id="IPR016035">
    <property type="entry name" value="Acyl_Trfase/lysoPLipase"/>
</dbReference>
<keyword evidence="1" id="KW-0378">Hydrolase</keyword>
<dbReference type="Gene3D" id="3.40.1090.10">
    <property type="entry name" value="Cytosolic phospholipase A2 catalytic domain"/>
    <property type="match status" value="1"/>
</dbReference>
<dbReference type="AlphaFoldDB" id="A0A0C2W9M8"/>
<keyword evidence="2" id="KW-0442">Lipid degradation</keyword>
<keyword evidence="7" id="KW-1185">Reference proteome</keyword>
<dbReference type="Pfam" id="PF01734">
    <property type="entry name" value="Patatin"/>
    <property type="match status" value="1"/>
</dbReference>
<dbReference type="GO" id="GO:0046486">
    <property type="term" value="P:glycerolipid metabolic process"/>
    <property type="evidence" value="ECO:0007669"/>
    <property type="project" value="UniProtKB-ARBA"/>
</dbReference>
<dbReference type="GO" id="GO:0047499">
    <property type="term" value="F:calcium-independent phospholipase A2 activity"/>
    <property type="evidence" value="ECO:0007669"/>
    <property type="project" value="TreeGrafter"/>
</dbReference>
<dbReference type="SUPFAM" id="SSF52151">
    <property type="entry name" value="FabD/lysophospholipase-like"/>
    <property type="match status" value="1"/>
</dbReference>
<evidence type="ECO:0000259" key="5">
    <source>
        <dbReference type="PROSITE" id="PS51635"/>
    </source>
</evidence>
<dbReference type="EMBL" id="KN824343">
    <property type="protein sequence ID" value="KIM23093.1"/>
    <property type="molecule type" value="Genomic_DNA"/>
</dbReference>
<feature type="short sequence motif" description="GXGXXG" evidence="4">
    <location>
        <begin position="14"/>
        <end position="19"/>
    </location>
</feature>
<evidence type="ECO:0000256" key="4">
    <source>
        <dbReference type="PROSITE-ProRule" id="PRU01161"/>
    </source>
</evidence>
<proteinExistence type="predicted"/>
<dbReference type="InterPro" id="IPR002641">
    <property type="entry name" value="PNPLA_dom"/>
</dbReference>
<dbReference type="HOGENOM" id="CLU_000288_144_2_1"/>
<dbReference type="GO" id="GO:0016042">
    <property type="term" value="P:lipid catabolic process"/>
    <property type="evidence" value="ECO:0007669"/>
    <property type="project" value="UniProtKB-KW"/>
</dbReference>
<dbReference type="GO" id="GO:0016020">
    <property type="term" value="C:membrane"/>
    <property type="evidence" value="ECO:0007669"/>
    <property type="project" value="TreeGrafter"/>
</dbReference>